<evidence type="ECO:0000313" key="5">
    <source>
        <dbReference type="EMBL" id="CAE6445873.1"/>
    </source>
</evidence>
<feature type="compositionally biased region" description="Low complexity" evidence="3">
    <location>
        <begin position="100"/>
        <end position="120"/>
    </location>
</feature>
<dbReference type="Pfam" id="PF00505">
    <property type="entry name" value="HMG_box"/>
    <property type="match status" value="1"/>
</dbReference>
<feature type="region of interest" description="Disordered" evidence="3">
    <location>
        <begin position="70"/>
        <end position="182"/>
    </location>
</feature>
<evidence type="ECO:0000259" key="4">
    <source>
        <dbReference type="PROSITE" id="PS50118"/>
    </source>
</evidence>
<feature type="compositionally biased region" description="Polar residues" evidence="3">
    <location>
        <begin position="70"/>
        <end position="94"/>
    </location>
</feature>
<feature type="compositionally biased region" description="Low complexity" evidence="3">
    <location>
        <begin position="316"/>
        <end position="334"/>
    </location>
</feature>
<feature type="domain" description="HMG box" evidence="4">
    <location>
        <begin position="175"/>
        <end position="243"/>
    </location>
</feature>
<sequence>MAHPQMHRTKPPPVEMGHIANQINAMPVAPAAESQKREIVAKLNDLAAQMKAWAAQVEGFASHLNTLSVQSSKYPPSPSDTQYSSRGAPTNGQSYAYIPQQYAGSQQYQFQTHQPQYSQPGRPHSADYSGAQLSQVSPVPHGLGSATPTPDELEKTGKRRRRTDSTRRKKDPLAPKRPPSAYILYQNDVRKQMQDKHPGLSYSDVLGKISESWQTLEESKKKVYLDMVERDKLRYEDEKTRYNAGQDIPTRPIPRRPLSSLRAPSDPSPDADAEVEPEPEGDEELEEEQEEQVQPDAKRSKHASTYEVQSERPAGQSPESPSQSQPSEASNQSEYPQSECTPQTPASALPHQVAFPQLGPQLAYSQHVTITQHAGHAGSSHPSQLSPQGGQATLQTTRTTPAPQPQGVHLSPQVTHISPRVAHSVPQMPHANPPAMHNSPNMSHTSPSPRLSHPSPQGAHVPPQVTNATPHITHPSPRIVHTSPQQAHLQLQPQPRDPNSIMQQIPHLIRVSPPNMNPNGPGAYNAWFYVNTNASPPTPQWTHPADDQKPPPPPAPSFAPPSGPPPASASPYPQPGGFAFPQPSGGSYPQNNSPYPPQSNSPYPPQSNSPYPPQSNSPYPPGPGAQGPYPPSNGPYGAPPDSRGWGNSPNPPSQWNQGGAGGGWNSGGSWNQGGGYGGTPPPQQATKGSGGGFLGKLLGGGKHGSSSGGGGYGGYTSGPGYGGGYGGGGGYMQQQPAKKQGGGMGAGGMLLAGGAGLLGGALLADAISDHDQEEYADGYEAGFDDGGGFDDF</sequence>
<accession>A0A8H3GEQ7</accession>
<keyword evidence="1 2" id="KW-0238">DNA-binding</keyword>
<dbReference type="EMBL" id="CAJMWX010001030">
    <property type="protein sequence ID" value="CAE6445873.1"/>
    <property type="molecule type" value="Genomic_DNA"/>
</dbReference>
<dbReference type="InterPro" id="IPR009071">
    <property type="entry name" value="HMG_box_dom"/>
</dbReference>
<dbReference type="InterPro" id="IPR050342">
    <property type="entry name" value="HMGB"/>
</dbReference>
<dbReference type="Gene3D" id="1.10.30.10">
    <property type="entry name" value="High mobility group box domain"/>
    <property type="match status" value="1"/>
</dbReference>
<reference evidence="5" key="1">
    <citation type="submission" date="2021-01" db="EMBL/GenBank/DDBJ databases">
        <authorList>
            <person name="Kaushik A."/>
        </authorList>
    </citation>
    <scope>NUCLEOTIDE SEQUENCE</scope>
    <source>
        <strain evidence="5">AG4-R118</strain>
    </source>
</reference>
<feature type="region of interest" description="Disordered" evidence="3">
    <location>
        <begin position="424"/>
        <end position="500"/>
    </location>
</feature>
<comment type="caution">
    <text evidence="5">The sequence shown here is derived from an EMBL/GenBank/DDBJ whole genome shotgun (WGS) entry which is preliminary data.</text>
</comment>
<feature type="region of interest" description="Disordered" evidence="3">
    <location>
        <begin position="234"/>
        <end position="354"/>
    </location>
</feature>
<feature type="compositionally biased region" description="Acidic residues" evidence="3">
    <location>
        <begin position="269"/>
        <end position="293"/>
    </location>
</feature>
<feature type="compositionally biased region" description="Basic and acidic residues" evidence="3">
    <location>
        <begin position="163"/>
        <end position="174"/>
    </location>
</feature>
<dbReference type="SUPFAM" id="SSF47095">
    <property type="entry name" value="HMG-box"/>
    <property type="match status" value="1"/>
</dbReference>
<dbReference type="GO" id="GO:0005634">
    <property type="term" value="C:nucleus"/>
    <property type="evidence" value="ECO:0007669"/>
    <property type="project" value="UniProtKB-UniRule"/>
</dbReference>
<dbReference type="InterPro" id="IPR036910">
    <property type="entry name" value="HMG_box_dom_sf"/>
</dbReference>
<protein>
    <recommendedName>
        <fullName evidence="4">HMG box domain-containing protein</fullName>
    </recommendedName>
</protein>
<dbReference type="SMART" id="SM00398">
    <property type="entry name" value="HMG"/>
    <property type="match status" value="1"/>
</dbReference>
<feature type="region of interest" description="Disordered" evidence="3">
    <location>
        <begin position="371"/>
        <end position="411"/>
    </location>
</feature>
<keyword evidence="2" id="KW-0539">Nucleus</keyword>
<feature type="DNA-binding region" description="HMG box" evidence="2">
    <location>
        <begin position="175"/>
        <end position="243"/>
    </location>
</feature>
<feature type="compositionally biased region" description="Pro residues" evidence="3">
    <location>
        <begin position="550"/>
        <end position="574"/>
    </location>
</feature>
<dbReference type="PROSITE" id="PS50118">
    <property type="entry name" value="HMG_BOX_2"/>
    <property type="match status" value="1"/>
</dbReference>
<dbReference type="Proteomes" id="UP000663888">
    <property type="component" value="Unassembled WGS sequence"/>
</dbReference>
<feature type="compositionally biased region" description="Low complexity" evidence="3">
    <location>
        <begin position="388"/>
        <end position="407"/>
    </location>
</feature>
<feature type="compositionally biased region" description="Gly residues" evidence="3">
    <location>
        <begin position="658"/>
        <end position="678"/>
    </location>
</feature>
<dbReference type="GO" id="GO:0003677">
    <property type="term" value="F:DNA binding"/>
    <property type="evidence" value="ECO:0007669"/>
    <property type="project" value="UniProtKB-UniRule"/>
</dbReference>
<evidence type="ECO:0000256" key="1">
    <source>
        <dbReference type="ARBA" id="ARBA00023125"/>
    </source>
</evidence>
<feature type="compositionally biased region" description="Low complexity" evidence="3">
    <location>
        <begin position="256"/>
        <end position="268"/>
    </location>
</feature>
<evidence type="ECO:0000256" key="2">
    <source>
        <dbReference type="PROSITE-ProRule" id="PRU00267"/>
    </source>
</evidence>
<feature type="compositionally biased region" description="Gly residues" evidence="3">
    <location>
        <begin position="688"/>
        <end position="731"/>
    </location>
</feature>
<dbReference type="PANTHER" id="PTHR48112">
    <property type="entry name" value="HIGH MOBILITY GROUP PROTEIN DSP1"/>
    <property type="match status" value="1"/>
</dbReference>
<feature type="compositionally biased region" description="Low complexity" evidence="3">
    <location>
        <begin position="484"/>
        <end position="494"/>
    </location>
</feature>
<evidence type="ECO:0000256" key="3">
    <source>
        <dbReference type="SAM" id="MobiDB-lite"/>
    </source>
</evidence>
<feature type="compositionally biased region" description="Polar residues" evidence="3">
    <location>
        <begin position="438"/>
        <end position="449"/>
    </location>
</feature>
<dbReference type="AlphaFoldDB" id="A0A8H3GEQ7"/>
<feature type="compositionally biased region" description="Pro residues" evidence="3">
    <location>
        <begin position="594"/>
        <end position="633"/>
    </location>
</feature>
<dbReference type="PANTHER" id="PTHR48112:SF22">
    <property type="entry name" value="MITOCHONDRIAL TRANSCRIPTION FACTOR A, ISOFORM B"/>
    <property type="match status" value="1"/>
</dbReference>
<feature type="region of interest" description="Disordered" evidence="3">
    <location>
        <begin position="537"/>
        <end position="745"/>
    </location>
</feature>
<name>A0A8H3GEQ7_9AGAM</name>
<proteinExistence type="predicted"/>
<feature type="compositionally biased region" description="Polar residues" evidence="3">
    <location>
        <begin position="335"/>
        <end position="346"/>
    </location>
</feature>
<evidence type="ECO:0000313" key="6">
    <source>
        <dbReference type="Proteomes" id="UP000663888"/>
    </source>
</evidence>
<gene>
    <name evidence="5" type="ORF">RDB_LOCUS58340</name>
</gene>
<organism evidence="5 6">
    <name type="scientific">Rhizoctonia solani</name>
    <dbReference type="NCBI Taxonomy" id="456999"/>
    <lineage>
        <taxon>Eukaryota</taxon>
        <taxon>Fungi</taxon>
        <taxon>Dikarya</taxon>
        <taxon>Basidiomycota</taxon>
        <taxon>Agaricomycotina</taxon>
        <taxon>Agaricomycetes</taxon>
        <taxon>Cantharellales</taxon>
        <taxon>Ceratobasidiaceae</taxon>
        <taxon>Rhizoctonia</taxon>
    </lineage>
</organism>